<dbReference type="Pfam" id="PF04542">
    <property type="entry name" value="Sigma70_r2"/>
    <property type="match status" value="1"/>
</dbReference>
<evidence type="ECO:0000259" key="7">
    <source>
        <dbReference type="Pfam" id="PF08281"/>
    </source>
</evidence>
<evidence type="ECO:0000259" key="6">
    <source>
        <dbReference type="Pfam" id="PF04542"/>
    </source>
</evidence>
<dbReference type="NCBIfam" id="TIGR02937">
    <property type="entry name" value="sigma70-ECF"/>
    <property type="match status" value="1"/>
</dbReference>
<dbReference type="SUPFAM" id="SSF88946">
    <property type="entry name" value="Sigma2 domain of RNA polymerase sigma factors"/>
    <property type="match status" value="1"/>
</dbReference>
<dbReference type="Gene3D" id="1.10.1740.10">
    <property type="match status" value="1"/>
</dbReference>
<evidence type="ECO:0000256" key="5">
    <source>
        <dbReference type="ARBA" id="ARBA00023163"/>
    </source>
</evidence>
<dbReference type="Gene3D" id="1.10.10.10">
    <property type="entry name" value="Winged helix-like DNA-binding domain superfamily/Winged helix DNA-binding domain"/>
    <property type="match status" value="1"/>
</dbReference>
<dbReference type="PANTHER" id="PTHR43133">
    <property type="entry name" value="RNA POLYMERASE ECF-TYPE SIGMA FACTO"/>
    <property type="match status" value="1"/>
</dbReference>
<keyword evidence="3" id="KW-0731">Sigma factor</keyword>
<proteinExistence type="inferred from homology"/>
<name>A0ABY9WIG5_9BACT</name>
<accession>A0ABY9WIG5</accession>
<keyword evidence="9" id="KW-1185">Reference proteome</keyword>
<dbReference type="EMBL" id="CP043494">
    <property type="protein sequence ID" value="WNG42672.1"/>
    <property type="molecule type" value="Genomic_DNA"/>
</dbReference>
<evidence type="ECO:0000313" key="9">
    <source>
        <dbReference type="Proteomes" id="UP001611383"/>
    </source>
</evidence>
<dbReference type="InterPro" id="IPR013249">
    <property type="entry name" value="RNA_pol_sigma70_r4_t2"/>
</dbReference>
<dbReference type="SUPFAM" id="SSF88659">
    <property type="entry name" value="Sigma3 and sigma4 domains of RNA polymerase sigma factors"/>
    <property type="match status" value="1"/>
</dbReference>
<comment type="similarity">
    <text evidence="1">Belongs to the sigma-70 factor family. ECF subfamily.</text>
</comment>
<sequence length="218" mass="25103">MRGRASGARRRSSRASVLRTRVPVKKHSQSISWPVFPAGVVLPLRTDVAGRRDPSVDMDVQTAYATYFPIIREKCRRMLRDPDEAQDVAQETFIRLWQSRLRVEDPRQVTAWVYRTSTHLAIDRLRRRQSGAAPERPEVMPEVAQVGSLESSVQARQELERFARHLPADELEIVLLSRVDGLTQLEIAEVAQVSERTVRRLLTRFDERVEQLRKRGLA</sequence>
<dbReference type="InterPro" id="IPR039425">
    <property type="entry name" value="RNA_pol_sigma-70-like"/>
</dbReference>
<organism evidence="8 9">
    <name type="scientific">Archangium minus</name>
    <dbReference type="NCBI Taxonomy" id="83450"/>
    <lineage>
        <taxon>Bacteria</taxon>
        <taxon>Pseudomonadati</taxon>
        <taxon>Myxococcota</taxon>
        <taxon>Myxococcia</taxon>
        <taxon>Myxococcales</taxon>
        <taxon>Cystobacterineae</taxon>
        <taxon>Archangiaceae</taxon>
        <taxon>Archangium</taxon>
    </lineage>
</organism>
<gene>
    <name evidence="8" type="ORF">F0U60_00130</name>
</gene>
<dbReference type="Proteomes" id="UP001611383">
    <property type="component" value="Chromosome"/>
</dbReference>
<keyword evidence="2" id="KW-0805">Transcription regulation</keyword>
<evidence type="ECO:0000256" key="1">
    <source>
        <dbReference type="ARBA" id="ARBA00010641"/>
    </source>
</evidence>
<keyword evidence="5" id="KW-0804">Transcription</keyword>
<dbReference type="InterPro" id="IPR014284">
    <property type="entry name" value="RNA_pol_sigma-70_dom"/>
</dbReference>
<evidence type="ECO:0000256" key="2">
    <source>
        <dbReference type="ARBA" id="ARBA00023015"/>
    </source>
</evidence>
<protein>
    <submittedName>
        <fullName evidence="8">RNA polymerase sigma factor</fullName>
    </submittedName>
</protein>
<dbReference type="Pfam" id="PF08281">
    <property type="entry name" value="Sigma70_r4_2"/>
    <property type="match status" value="1"/>
</dbReference>
<dbReference type="InterPro" id="IPR007627">
    <property type="entry name" value="RNA_pol_sigma70_r2"/>
</dbReference>
<dbReference type="InterPro" id="IPR036388">
    <property type="entry name" value="WH-like_DNA-bd_sf"/>
</dbReference>
<evidence type="ECO:0000256" key="4">
    <source>
        <dbReference type="ARBA" id="ARBA00023125"/>
    </source>
</evidence>
<dbReference type="InterPro" id="IPR013324">
    <property type="entry name" value="RNA_pol_sigma_r3/r4-like"/>
</dbReference>
<feature type="domain" description="RNA polymerase sigma factor 70 region 4 type 2" evidence="7">
    <location>
        <begin position="157"/>
        <end position="204"/>
    </location>
</feature>
<keyword evidence="4" id="KW-0238">DNA-binding</keyword>
<dbReference type="PANTHER" id="PTHR43133:SF8">
    <property type="entry name" value="RNA POLYMERASE SIGMA FACTOR HI_1459-RELATED"/>
    <property type="match status" value="1"/>
</dbReference>
<reference evidence="8 9" key="1">
    <citation type="submission" date="2019-08" db="EMBL/GenBank/DDBJ databases">
        <title>Archangium and Cystobacter genomes.</title>
        <authorList>
            <person name="Chen I.-C.K."/>
            <person name="Wielgoss S."/>
        </authorList>
    </citation>
    <scope>NUCLEOTIDE SEQUENCE [LARGE SCALE GENOMIC DNA]</scope>
    <source>
        <strain evidence="8 9">Cbm 6</strain>
    </source>
</reference>
<evidence type="ECO:0000313" key="8">
    <source>
        <dbReference type="EMBL" id="WNG42672.1"/>
    </source>
</evidence>
<dbReference type="InterPro" id="IPR013325">
    <property type="entry name" value="RNA_pol_sigma_r2"/>
</dbReference>
<evidence type="ECO:0000256" key="3">
    <source>
        <dbReference type="ARBA" id="ARBA00023082"/>
    </source>
</evidence>
<feature type="domain" description="RNA polymerase sigma-70 region 2" evidence="6">
    <location>
        <begin position="64"/>
        <end position="129"/>
    </location>
</feature>